<name>A0A0C9SN30_PAXIN</name>
<dbReference type="Proteomes" id="UP000053647">
    <property type="component" value="Unassembled WGS sequence"/>
</dbReference>
<feature type="signal peptide" evidence="1">
    <location>
        <begin position="1"/>
        <end position="24"/>
    </location>
</feature>
<keyword evidence="1" id="KW-0732">Signal</keyword>
<dbReference type="EMBL" id="KN819978">
    <property type="protein sequence ID" value="KIJ07209.1"/>
    <property type="molecule type" value="Genomic_DNA"/>
</dbReference>
<gene>
    <name evidence="2" type="ORF">PAXINDRAFT_158499</name>
</gene>
<keyword evidence="3" id="KW-1185">Reference proteome</keyword>
<dbReference type="HOGENOM" id="CLU_748220_0_0_1"/>
<organism evidence="2 3">
    <name type="scientific">Paxillus involutus ATCC 200175</name>
    <dbReference type="NCBI Taxonomy" id="664439"/>
    <lineage>
        <taxon>Eukaryota</taxon>
        <taxon>Fungi</taxon>
        <taxon>Dikarya</taxon>
        <taxon>Basidiomycota</taxon>
        <taxon>Agaricomycotina</taxon>
        <taxon>Agaricomycetes</taxon>
        <taxon>Agaricomycetidae</taxon>
        <taxon>Boletales</taxon>
        <taxon>Paxilineae</taxon>
        <taxon>Paxillaceae</taxon>
        <taxon>Paxillus</taxon>
    </lineage>
</organism>
<reference evidence="3" key="2">
    <citation type="submission" date="2015-01" db="EMBL/GenBank/DDBJ databases">
        <title>Evolutionary Origins and Diversification of the Mycorrhizal Mutualists.</title>
        <authorList>
            <consortium name="DOE Joint Genome Institute"/>
            <consortium name="Mycorrhizal Genomics Consortium"/>
            <person name="Kohler A."/>
            <person name="Kuo A."/>
            <person name="Nagy L.G."/>
            <person name="Floudas D."/>
            <person name="Copeland A."/>
            <person name="Barry K.W."/>
            <person name="Cichocki N."/>
            <person name="Veneault-Fourrey C."/>
            <person name="LaButti K."/>
            <person name="Lindquist E.A."/>
            <person name="Lipzen A."/>
            <person name="Lundell T."/>
            <person name="Morin E."/>
            <person name="Murat C."/>
            <person name="Riley R."/>
            <person name="Ohm R."/>
            <person name="Sun H."/>
            <person name="Tunlid A."/>
            <person name="Henrissat B."/>
            <person name="Grigoriev I.V."/>
            <person name="Hibbett D.S."/>
            <person name="Martin F."/>
        </authorList>
    </citation>
    <scope>NUCLEOTIDE SEQUENCE [LARGE SCALE GENOMIC DNA]</scope>
    <source>
        <strain evidence="3">ATCC 200175</strain>
    </source>
</reference>
<accession>A0A0C9SN30</accession>
<evidence type="ECO:0000256" key="1">
    <source>
        <dbReference type="SAM" id="SignalP"/>
    </source>
</evidence>
<dbReference type="AlphaFoldDB" id="A0A0C9SN30"/>
<reference evidence="2 3" key="1">
    <citation type="submission" date="2014-06" db="EMBL/GenBank/DDBJ databases">
        <authorList>
            <consortium name="DOE Joint Genome Institute"/>
            <person name="Kuo A."/>
            <person name="Kohler A."/>
            <person name="Nagy L.G."/>
            <person name="Floudas D."/>
            <person name="Copeland A."/>
            <person name="Barry K.W."/>
            <person name="Cichocki N."/>
            <person name="Veneault-Fourrey C."/>
            <person name="LaButti K."/>
            <person name="Lindquist E.A."/>
            <person name="Lipzen A."/>
            <person name="Lundell T."/>
            <person name="Morin E."/>
            <person name="Murat C."/>
            <person name="Sun H."/>
            <person name="Tunlid A."/>
            <person name="Henrissat B."/>
            <person name="Grigoriev I.V."/>
            <person name="Hibbett D.S."/>
            <person name="Martin F."/>
            <person name="Nordberg H.P."/>
            <person name="Cantor M.N."/>
            <person name="Hua S.X."/>
        </authorList>
    </citation>
    <scope>NUCLEOTIDE SEQUENCE [LARGE SCALE GENOMIC DNA]</scope>
    <source>
        <strain evidence="2 3">ATCC 200175</strain>
    </source>
</reference>
<evidence type="ECO:0000313" key="3">
    <source>
        <dbReference type="Proteomes" id="UP000053647"/>
    </source>
</evidence>
<proteinExistence type="predicted"/>
<evidence type="ECO:0000313" key="2">
    <source>
        <dbReference type="EMBL" id="KIJ07209.1"/>
    </source>
</evidence>
<feature type="chain" id="PRO_5002203206" description="Secreted protein" evidence="1">
    <location>
        <begin position="25"/>
        <end position="370"/>
    </location>
</feature>
<evidence type="ECO:0008006" key="4">
    <source>
        <dbReference type="Google" id="ProtNLM"/>
    </source>
</evidence>
<protein>
    <recommendedName>
        <fullName evidence="4">Secreted protein</fullName>
    </recommendedName>
</protein>
<sequence>MAQHFHFALRALAYVAISLCPCFRQVIVTSPGVNGAVRLLVNILGWNESLSLLSSRFCNILEAFHSRLHIVARQTQQNGVASVDASVDSLHLISLRLILPRYLARSPTQAHRAKFSIPPFILVFGKATSTGVHSPSCASYHRHTGPLKDVTLSASVLNTATYCLARPPKQSPDPSFGVFYWETSLVHLAGILIPGCRSSSRPPQHWKMLIVSQDRLIGGLTQTVSEGARTRSPARFMVDAARTETGATLPQYKSTTEAMSTSHSPHSMQTWHSRKGSTSFPAISVPPTTVVAIMVHPESLHCLAQSRFGYLPPIRIASRRACPEEDTGDLTAVWAQEWPAPSIGGRPCRNNGRRKFLVVSRRMNLPLKQA</sequence>